<accession>M7X9R3</accession>
<evidence type="ECO:0000256" key="1">
    <source>
        <dbReference type="SAM" id="Phobius"/>
    </source>
</evidence>
<gene>
    <name evidence="2" type="ORF">C943_02510</name>
</gene>
<dbReference type="InParanoid" id="M7X9R3"/>
<evidence type="ECO:0000313" key="3">
    <source>
        <dbReference type="Proteomes" id="UP000010953"/>
    </source>
</evidence>
<keyword evidence="3" id="KW-1185">Reference proteome</keyword>
<dbReference type="STRING" id="1239962.C943_02510"/>
<keyword evidence="1" id="KW-0472">Membrane</keyword>
<evidence type="ECO:0000313" key="2">
    <source>
        <dbReference type="EMBL" id="EMS31363.1"/>
    </source>
</evidence>
<proteinExistence type="predicted"/>
<reference evidence="2" key="1">
    <citation type="submission" date="2013-01" db="EMBL/GenBank/DDBJ databases">
        <title>Genome assembly of Mariniradius saccharolyticus AK6.</title>
        <authorList>
            <person name="Vaidya B."/>
            <person name="Khatri I."/>
            <person name="Tanuku N.R.S."/>
            <person name="Subramanian S."/>
            <person name="Pinnaka A."/>
        </authorList>
    </citation>
    <scope>NUCLEOTIDE SEQUENCE [LARGE SCALE GENOMIC DNA]</scope>
    <source>
        <strain evidence="2">AK6</strain>
    </source>
</reference>
<dbReference type="EMBL" id="AMZY02000020">
    <property type="protein sequence ID" value="EMS31363.1"/>
    <property type="molecule type" value="Genomic_DNA"/>
</dbReference>
<keyword evidence="1" id="KW-1133">Transmembrane helix</keyword>
<sequence length="52" mass="5877">MGLQVHLENLLRGERPLDFSTHFLLSFISNPISLLPTILYIFGSTGQQQGEF</sequence>
<dbReference type="Proteomes" id="UP000010953">
    <property type="component" value="Unassembled WGS sequence"/>
</dbReference>
<feature type="transmembrane region" description="Helical" evidence="1">
    <location>
        <begin position="20"/>
        <end position="42"/>
    </location>
</feature>
<protein>
    <submittedName>
        <fullName evidence="2">Uncharacterized protein</fullName>
    </submittedName>
</protein>
<comment type="caution">
    <text evidence="2">The sequence shown here is derived from an EMBL/GenBank/DDBJ whole genome shotgun (WGS) entry which is preliminary data.</text>
</comment>
<organism evidence="2 3">
    <name type="scientific">Mariniradius saccharolyticus AK6</name>
    <dbReference type="NCBI Taxonomy" id="1239962"/>
    <lineage>
        <taxon>Bacteria</taxon>
        <taxon>Pseudomonadati</taxon>
        <taxon>Bacteroidota</taxon>
        <taxon>Cytophagia</taxon>
        <taxon>Cytophagales</taxon>
        <taxon>Cyclobacteriaceae</taxon>
        <taxon>Mariniradius</taxon>
    </lineage>
</organism>
<dbReference type="AlphaFoldDB" id="M7X9R3"/>
<keyword evidence="1" id="KW-0812">Transmembrane</keyword>
<name>M7X9R3_9BACT</name>